<dbReference type="Proteomes" id="UP001079657">
    <property type="component" value="Unassembled WGS sequence"/>
</dbReference>
<keyword evidence="3" id="KW-1185">Reference proteome</keyword>
<name>A0ABT4CU60_9CLOT</name>
<evidence type="ECO:0000256" key="1">
    <source>
        <dbReference type="SAM" id="MobiDB-lite"/>
    </source>
</evidence>
<comment type="caution">
    <text evidence="2">The sequence shown here is derived from an EMBL/GenBank/DDBJ whole genome shotgun (WGS) entry which is preliminary data.</text>
</comment>
<dbReference type="RefSeq" id="WP_268051622.1">
    <property type="nucleotide sequence ID" value="NZ_JAPQES010000007.1"/>
</dbReference>
<protein>
    <submittedName>
        <fullName evidence="2">Uncharacterized protein</fullName>
    </submittedName>
</protein>
<feature type="region of interest" description="Disordered" evidence="1">
    <location>
        <begin position="1"/>
        <end position="40"/>
    </location>
</feature>
<gene>
    <name evidence="2" type="ORF">OXH55_18430</name>
</gene>
<evidence type="ECO:0000313" key="3">
    <source>
        <dbReference type="Proteomes" id="UP001079657"/>
    </source>
</evidence>
<sequence length="40" mass="4568">MQKGKKGDINGQEVNIGTKRTKSSNIQHEKNDVRSKRNDK</sequence>
<proteinExistence type="predicted"/>
<dbReference type="EMBL" id="JAPQES010000007">
    <property type="protein sequence ID" value="MCY6372610.1"/>
    <property type="molecule type" value="Genomic_DNA"/>
</dbReference>
<reference evidence="2" key="1">
    <citation type="submission" date="2022-12" db="EMBL/GenBank/DDBJ databases">
        <authorList>
            <person name="Wang J."/>
        </authorList>
    </citation>
    <scope>NUCLEOTIDE SEQUENCE</scope>
    <source>
        <strain evidence="2">HY-42-06</strain>
    </source>
</reference>
<feature type="compositionally biased region" description="Basic and acidic residues" evidence="1">
    <location>
        <begin position="27"/>
        <end position="40"/>
    </location>
</feature>
<evidence type="ECO:0000313" key="2">
    <source>
        <dbReference type="EMBL" id="MCY6372610.1"/>
    </source>
</evidence>
<accession>A0ABT4CU60</accession>
<organism evidence="2 3">
    <name type="scientific">Clostridium ganghwense</name>
    <dbReference type="NCBI Taxonomy" id="312089"/>
    <lineage>
        <taxon>Bacteria</taxon>
        <taxon>Bacillati</taxon>
        <taxon>Bacillota</taxon>
        <taxon>Clostridia</taxon>
        <taxon>Eubacteriales</taxon>
        <taxon>Clostridiaceae</taxon>
        <taxon>Clostridium</taxon>
    </lineage>
</organism>